<evidence type="ECO:0000313" key="2">
    <source>
        <dbReference type="Proteomes" id="UP000293846"/>
    </source>
</evidence>
<dbReference type="InterPro" id="IPR011009">
    <property type="entry name" value="Kinase-like_dom_sf"/>
</dbReference>
<reference evidence="1 2" key="1">
    <citation type="submission" date="2019-03" db="EMBL/GenBank/DDBJ databases">
        <authorList>
            <person name="Jensen L."/>
            <person name="Storgaard J."/>
            <person name="Sulaj E."/>
            <person name="Schramm A."/>
            <person name="Marshall I.P.G."/>
        </authorList>
    </citation>
    <scope>NUCLEOTIDE SEQUENCE [LARGE SCALE GENOMIC DNA]</scope>
    <source>
        <strain evidence="1 2">2017H2G3</strain>
    </source>
</reference>
<dbReference type="AlphaFoldDB" id="A0A4R1AQJ8"/>
<name>A0A4R1AQJ8_9BACI</name>
<accession>A0A4R1AQJ8</accession>
<comment type="caution">
    <text evidence="1">The sequence shown here is derived from an EMBL/GenBank/DDBJ whole genome shotgun (WGS) entry which is preliminary data.</text>
</comment>
<proteinExistence type="predicted"/>
<evidence type="ECO:0008006" key="3">
    <source>
        <dbReference type="Google" id="ProtNLM"/>
    </source>
</evidence>
<dbReference type="OrthoDB" id="2363646at2"/>
<dbReference type="Proteomes" id="UP000293846">
    <property type="component" value="Unassembled WGS sequence"/>
</dbReference>
<keyword evidence="2" id="KW-1185">Reference proteome</keyword>
<dbReference type="Gene3D" id="3.90.1200.10">
    <property type="match status" value="1"/>
</dbReference>
<protein>
    <recommendedName>
        <fullName evidence="3">Aminoglycoside phosphotransferase domain-containing protein</fullName>
    </recommendedName>
</protein>
<organism evidence="1 2">
    <name type="scientific">Cytobacillus praedii</name>
    <dbReference type="NCBI Taxonomy" id="1742358"/>
    <lineage>
        <taxon>Bacteria</taxon>
        <taxon>Bacillati</taxon>
        <taxon>Bacillota</taxon>
        <taxon>Bacilli</taxon>
        <taxon>Bacillales</taxon>
        <taxon>Bacillaceae</taxon>
        <taxon>Cytobacillus</taxon>
    </lineage>
</organism>
<dbReference type="EMBL" id="SJTH01000037">
    <property type="protein sequence ID" value="TCJ02227.1"/>
    <property type="molecule type" value="Genomic_DNA"/>
</dbReference>
<dbReference type="SUPFAM" id="SSF56112">
    <property type="entry name" value="Protein kinase-like (PK-like)"/>
    <property type="match status" value="1"/>
</dbReference>
<sequence length="290" mass="33962">MVRINEIIDRLIHKGDIINDGLELKELKSGTTNGILYTLLIKRMPAYVIKIDNPKIIAATQDFLLAYKDVKLFPNVLYTDDKKEYMIYSYIPGETHFNRGSKLEWMTILIKELFNNYQRADKDIPWGRVNGIYRNTWSDFNLASLEFAQKNIGDFFSSEEHKRAEKLINKLKTYHDQEEKYYLHGDTGVHNFVYIDHQLKGVIDPSPLIGPKIYDFTYAFCSSPDSLNVSTLLSLFSLWNNDASFTMERLLDEVLFQLYTRIGVCMKVHPHDLSVYMEAWKEWREYLPSA</sequence>
<evidence type="ECO:0000313" key="1">
    <source>
        <dbReference type="EMBL" id="TCJ02227.1"/>
    </source>
</evidence>
<dbReference type="STRING" id="1742358.GCA_001439605_01297"/>
<gene>
    <name evidence="1" type="ORF">E0Y62_20355</name>
</gene>
<dbReference type="RefSeq" id="WP_131237964.1">
    <property type="nucleotide sequence ID" value="NZ_SJTH01000037.1"/>
</dbReference>